<organism evidence="1 2">
    <name type="scientific">Romanomermis culicivorax</name>
    <name type="common">Nematode worm</name>
    <dbReference type="NCBI Taxonomy" id="13658"/>
    <lineage>
        <taxon>Eukaryota</taxon>
        <taxon>Metazoa</taxon>
        <taxon>Ecdysozoa</taxon>
        <taxon>Nematoda</taxon>
        <taxon>Enoplea</taxon>
        <taxon>Dorylaimia</taxon>
        <taxon>Mermithida</taxon>
        <taxon>Mermithoidea</taxon>
        <taxon>Mermithidae</taxon>
        <taxon>Romanomermis</taxon>
    </lineage>
</organism>
<protein>
    <submittedName>
        <fullName evidence="2">Uncharacterized protein</fullName>
    </submittedName>
</protein>
<reference evidence="2" key="1">
    <citation type="submission" date="2022-11" db="UniProtKB">
        <authorList>
            <consortium name="WormBaseParasite"/>
        </authorList>
    </citation>
    <scope>IDENTIFICATION</scope>
</reference>
<sequence>MATVHEIFTLGSLGSIASRVSRSSGITRWSSLTIGTTGATLARSAFRSLKSSICLTLHFLQRHTHRTSRRSRLTLGAGRSERARNALAIFVERDRRVVSWSFKDKQKYTFSCLMNFILTRQTRGSRFTTFTWQTIGTGVTRGTFSLNSRREISRPKYGNKCINTSCRHFFLTGIPFVAYRNVFFNGSFGWTDHSSDCSGGEFQFPVVFVFHMEIFRLQCINDRPFES</sequence>
<proteinExistence type="predicted"/>
<name>A0A915IHB3_ROMCU</name>
<evidence type="ECO:0000313" key="1">
    <source>
        <dbReference type="Proteomes" id="UP000887565"/>
    </source>
</evidence>
<dbReference type="WBParaSite" id="nRc.2.0.1.t13470-RA">
    <property type="protein sequence ID" value="nRc.2.0.1.t13470-RA"/>
    <property type="gene ID" value="nRc.2.0.1.g13470"/>
</dbReference>
<dbReference type="AlphaFoldDB" id="A0A915IHB3"/>
<evidence type="ECO:0000313" key="2">
    <source>
        <dbReference type="WBParaSite" id="nRc.2.0.1.t13470-RA"/>
    </source>
</evidence>
<accession>A0A915IHB3</accession>
<keyword evidence="1" id="KW-1185">Reference proteome</keyword>
<dbReference type="Proteomes" id="UP000887565">
    <property type="component" value="Unplaced"/>
</dbReference>